<reference evidence="1 2" key="1">
    <citation type="submission" date="2019-08" db="EMBL/GenBank/DDBJ databases">
        <title>In-depth cultivation of the pig gut microbiome towards novel bacterial diversity and tailored functional studies.</title>
        <authorList>
            <person name="Wylensek D."/>
            <person name="Hitch T.C.A."/>
            <person name="Clavel T."/>
        </authorList>
    </citation>
    <scope>NUCLEOTIDE SEQUENCE [LARGE SCALE GENOMIC DNA]</scope>
    <source>
        <strain evidence="1 2">MUC/MUC-530-WT-4D</strain>
    </source>
</reference>
<proteinExistence type="predicted"/>
<sequence length="116" mass="13300">MVEKRLNLVPLSLIAEALDMATDGWKQYLDLEDMKLAAIPDNPDDIPEYVADEDLEKAIREDKSGRFILLPSEEEVDELNDEYDFLDKNGVRLFALEWCQQRGLSSLDDLEIIGKI</sequence>
<dbReference type="AlphaFoldDB" id="A0A6L5YT07"/>
<evidence type="ECO:0000313" key="2">
    <source>
        <dbReference type="Proteomes" id="UP000474024"/>
    </source>
</evidence>
<accession>A0A6L5YT07</accession>
<comment type="caution">
    <text evidence="1">The sequence shown here is derived from an EMBL/GenBank/DDBJ whole genome shotgun (WGS) entry which is preliminary data.</text>
</comment>
<name>A0A6L5YT07_9FIRM</name>
<keyword evidence="2" id="KW-1185">Reference proteome</keyword>
<dbReference type="RefSeq" id="WP_154430442.1">
    <property type="nucleotide sequence ID" value="NZ_VUNI01000019.1"/>
</dbReference>
<evidence type="ECO:0000313" key="1">
    <source>
        <dbReference type="EMBL" id="MST75478.1"/>
    </source>
</evidence>
<dbReference type="Proteomes" id="UP000474024">
    <property type="component" value="Unassembled WGS sequence"/>
</dbReference>
<protein>
    <submittedName>
        <fullName evidence="1">Uncharacterized protein</fullName>
    </submittedName>
</protein>
<dbReference type="EMBL" id="VUNI01000019">
    <property type="protein sequence ID" value="MST75478.1"/>
    <property type="molecule type" value="Genomic_DNA"/>
</dbReference>
<organism evidence="1 2">
    <name type="scientific">Roseburia porci</name>
    <dbReference type="NCBI Taxonomy" id="2605790"/>
    <lineage>
        <taxon>Bacteria</taxon>
        <taxon>Bacillati</taxon>
        <taxon>Bacillota</taxon>
        <taxon>Clostridia</taxon>
        <taxon>Lachnospirales</taxon>
        <taxon>Lachnospiraceae</taxon>
        <taxon>Roseburia</taxon>
    </lineage>
</organism>
<gene>
    <name evidence="1" type="ORF">FYJ75_10695</name>
</gene>